<dbReference type="Proteomes" id="UP000272888">
    <property type="component" value="Unassembled WGS sequence"/>
</dbReference>
<dbReference type="AlphaFoldDB" id="A0A3A8QM71"/>
<evidence type="ECO:0000313" key="2">
    <source>
        <dbReference type="Proteomes" id="UP000272888"/>
    </source>
</evidence>
<name>A0A3A8QM71_9BACT</name>
<comment type="caution">
    <text evidence="1">The sequence shown here is derived from an EMBL/GenBank/DDBJ whole genome shotgun (WGS) entry which is preliminary data.</text>
</comment>
<proteinExistence type="predicted"/>
<protein>
    <submittedName>
        <fullName evidence="1">Uncharacterized protein</fullName>
    </submittedName>
</protein>
<reference evidence="2" key="1">
    <citation type="submission" date="2018-09" db="EMBL/GenBank/DDBJ databases">
        <authorList>
            <person name="Livingstone P.G."/>
            <person name="Whitworth D.E."/>
        </authorList>
    </citation>
    <scope>NUCLEOTIDE SEQUENCE [LARGE SCALE GENOMIC DNA]</scope>
    <source>
        <strain evidence="2">CA051B</strain>
    </source>
</reference>
<sequence>MLVLLPVAGVPGCANDASDESPAVEEVREQRITAETIASLKPGEQLVLDQRAPGKTYTFDFSQAPIDFSRITVINANGNAQPMDKWLSAAKQTGHDLLASPDHTFRLSSSPQGLGNLSETELARLHSTGKVMREAAPGTFSSGDTSAKDWYCEYRYYYLFFCDANGWCYEYVYEEWYCEEREW</sequence>
<accession>A0A3A8QM71</accession>
<evidence type="ECO:0000313" key="1">
    <source>
        <dbReference type="EMBL" id="RKH68911.1"/>
    </source>
</evidence>
<gene>
    <name evidence="1" type="ORF">D7V93_00655</name>
</gene>
<dbReference type="EMBL" id="RAWB01000003">
    <property type="protein sequence ID" value="RKH68911.1"/>
    <property type="molecule type" value="Genomic_DNA"/>
</dbReference>
<keyword evidence="2" id="KW-1185">Reference proteome</keyword>
<organism evidence="1 2">
    <name type="scientific">Corallococcus llansteffanensis</name>
    <dbReference type="NCBI Taxonomy" id="2316731"/>
    <lineage>
        <taxon>Bacteria</taxon>
        <taxon>Pseudomonadati</taxon>
        <taxon>Myxococcota</taxon>
        <taxon>Myxococcia</taxon>
        <taxon>Myxococcales</taxon>
        <taxon>Cystobacterineae</taxon>
        <taxon>Myxococcaceae</taxon>
        <taxon>Corallococcus</taxon>
    </lineage>
</organism>